<dbReference type="HOGENOM" id="CLU_3362686_0_0_6"/>
<name>B7J967_ACIF2</name>
<reference evidence="1 2" key="1">
    <citation type="journal article" date="2008" name="BMC Genomics">
        <title>Acidithiobacillus ferrooxidans metabolism: from genome sequence to industrial applications.</title>
        <authorList>
            <person name="Valdes J."/>
            <person name="Pedroso I."/>
            <person name="Quatrini R."/>
            <person name="Dodson R.J."/>
            <person name="Tettelin H."/>
            <person name="Blake R.II."/>
            <person name="Eisen J.A."/>
            <person name="Holmes D.S."/>
        </authorList>
    </citation>
    <scope>NUCLEOTIDE SEQUENCE [LARGE SCALE GENOMIC DNA]</scope>
    <source>
        <strain evidence="2">ATCC 23270 / DSM 14882 / CIP 104768 / NCIMB 8455</strain>
    </source>
</reference>
<sequence length="35" mass="3613">MTDATRKGPNVDCAAKAAVQGLTISAHNAVIVIIY</sequence>
<keyword evidence="2" id="KW-1185">Reference proteome</keyword>
<evidence type="ECO:0000313" key="1">
    <source>
        <dbReference type="EMBL" id="ACK79940.1"/>
    </source>
</evidence>
<protein>
    <submittedName>
        <fullName evidence="1">Uncharacterized protein</fullName>
    </submittedName>
</protein>
<organism evidence="1 2">
    <name type="scientific">Acidithiobacillus ferrooxidans (strain ATCC 23270 / DSM 14882 / CIP 104768 / NCIMB 8455)</name>
    <name type="common">Ferrobacillus ferrooxidans (strain ATCC 23270)</name>
    <dbReference type="NCBI Taxonomy" id="243159"/>
    <lineage>
        <taxon>Bacteria</taxon>
        <taxon>Pseudomonadati</taxon>
        <taxon>Pseudomonadota</taxon>
        <taxon>Acidithiobacillia</taxon>
        <taxon>Acidithiobacillales</taxon>
        <taxon>Acidithiobacillaceae</taxon>
        <taxon>Acidithiobacillus</taxon>
    </lineage>
</organism>
<dbReference type="AlphaFoldDB" id="B7J967"/>
<dbReference type="Proteomes" id="UP000001362">
    <property type="component" value="Chromosome"/>
</dbReference>
<dbReference type="STRING" id="243159.AFE_2874"/>
<dbReference type="EMBL" id="CP001219">
    <property type="protein sequence ID" value="ACK79940.1"/>
    <property type="molecule type" value="Genomic_DNA"/>
</dbReference>
<proteinExistence type="predicted"/>
<accession>B7J967</accession>
<dbReference type="KEGG" id="afr:AFE_2874"/>
<evidence type="ECO:0000313" key="2">
    <source>
        <dbReference type="Proteomes" id="UP000001362"/>
    </source>
</evidence>
<gene>
    <name evidence="1" type="ordered locus">AFE_2874</name>
</gene>
<dbReference type="PaxDb" id="243159-AFE_2874"/>